<proteinExistence type="evidence at transcript level"/>
<dbReference type="EMBL" id="AK054458">
    <property type="protein sequence ID" value="BAC35786.1"/>
    <property type="molecule type" value="mRNA"/>
</dbReference>
<gene>
    <name evidence="2" type="primary">E330027M22Rik</name>
</gene>
<reference evidence="1" key="3">
    <citation type="journal article" date="2000" name="Genome Res.">
        <title>RIKEN integrated sequence analysis (RISA) system--384-format sequencing pipeline with 384 multicapillary sequencer.</title>
        <authorList>
            <person name="Shibata K."/>
            <person name="Itoh M."/>
            <person name="Aizawa K."/>
            <person name="Nagaoka S."/>
            <person name="Sasaki N."/>
            <person name="Carninci P."/>
            <person name="Konno H."/>
            <person name="Akiyama J."/>
            <person name="Nishi K."/>
            <person name="Kitsunai T."/>
            <person name="Tashiro H."/>
            <person name="Itoh M."/>
            <person name="Sumi N."/>
            <person name="Ishii Y."/>
            <person name="Nakamura S."/>
            <person name="Hazama M."/>
            <person name="Nishine T."/>
            <person name="Harada A."/>
            <person name="Yamamoto R."/>
            <person name="Matsumoto H."/>
            <person name="Sakaguchi S."/>
            <person name="Ikegami T."/>
            <person name="Kashiwagi K."/>
            <person name="Fujiwake S."/>
            <person name="Inoue K."/>
            <person name="Togawa Y."/>
            <person name="Izawa M."/>
            <person name="Ohara E."/>
            <person name="Watahiki M."/>
            <person name="Yoneda Y."/>
            <person name="Ishikawa T."/>
            <person name="Ozawa K."/>
            <person name="Tanaka T."/>
            <person name="Matsuura S."/>
            <person name="Kawai J."/>
            <person name="Okazaki Y."/>
            <person name="Muramatsu M."/>
            <person name="Inoue Y."/>
            <person name="Kira A."/>
            <person name="Hayashizaki Y."/>
        </authorList>
    </citation>
    <scope>NUCLEOTIDE SEQUENCE</scope>
    <source>
        <strain evidence="1">C57BL/6J</strain>
        <tissue evidence="1">Ovary</tissue>
    </source>
</reference>
<dbReference type="MGI" id="MGI:3642536">
    <property type="gene designation" value="E330027M22Rik"/>
</dbReference>
<reference evidence="1" key="8">
    <citation type="journal article" date="2005" name="Science">
        <title>Antisense Transcription in the Mammalian Transcriptome.</title>
        <authorList>
            <consortium name="RIKEN Genome Exploration Research Group and Genome Science Group (Genome Network Project Core Group) and the FANTOM Consortium"/>
        </authorList>
    </citation>
    <scope>NUCLEOTIDE SEQUENCE</scope>
    <source>
        <strain evidence="1">C57BL/6J</strain>
        <tissue evidence="1">Ovary</tissue>
    </source>
</reference>
<reference evidence="1" key="5">
    <citation type="submission" date="2001-07" db="EMBL/GenBank/DDBJ databases">
        <authorList>
            <person name="Adachi J."/>
            <person name="Aizawa K."/>
            <person name="Akimura T."/>
            <person name="Arakawa T."/>
            <person name="Bono H."/>
            <person name="Carninci P."/>
            <person name="Fukuda S."/>
            <person name="Furuno M."/>
            <person name="Hanagaki T."/>
            <person name="Hara A."/>
            <person name="Hashizume W."/>
            <person name="Hayashida K."/>
            <person name="Hayatsu N."/>
            <person name="Hiramoto K."/>
            <person name="Hiraoka T."/>
            <person name="Hirozane T."/>
            <person name="Hori F."/>
            <person name="Imotani K."/>
            <person name="Ishii Y."/>
            <person name="Itoh M."/>
            <person name="Kagawa I."/>
            <person name="Kasukawa T."/>
            <person name="Katoh H."/>
            <person name="Kawai J."/>
            <person name="Kojima Y."/>
            <person name="Kondo S."/>
            <person name="Konno H."/>
            <person name="Kouda M."/>
            <person name="Koya S."/>
            <person name="Kurihara C."/>
            <person name="Matsuyama T."/>
            <person name="Miyazaki A."/>
            <person name="Murata M."/>
            <person name="Nakamura M."/>
            <person name="Nishi K."/>
            <person name="Nomura K."/>
            <person name="Numazaki R."/>
            <person name="Ohno M."/>
            <person name="Ohsato N."/>
            <person name="Okazaki Y."/>
            <person name="Saito R."/>
            <person name="Saitoh H."/>
            <person name="Sakai C."/>
            <person name="Sakai K."/>
            <person name="Sakazume N."/>
            <person name="Sano H."/>
            <person name="Sasaki D."/>
            <person name="Shibata K."/>
            <person name="Shinagawa A."/>
            <person name="Shiraki T."/>
            <person name="Sogabe Y."/>
            <person name="Tagami M."/>
            <person name="Tagawa A."/>
            <person name="Takahashi F."/>
            <person name="Takaku-Akahira S."/>
            <person name="Takeda Y."/>
            <person name="Tanaka T."/>
            <person name="Tomaru A."/>
            <person name="Toya T."/>
            <person name="Yasunishi A."/>
            <person name="Muramatsu M."/>
            <person name="Hayashizaki Y."/>
        </authorList>
    </citation>
    <scope>NUCLEOTIDE SEQUENCE</scope>
    <source>
        <strain evidence="1">C57BL/6J</strain>
        <tissue evidence="1">Ovary</tissue>
    </source>
</reference>
<evidence type="ECO:0000313" key="2">
    <source>
        <dbReference type="MGI" id="MGI:3642536"/>
    </source>
</evidence>
<reference evidence="1" key="6">
    <citation type="journal article" date="2002" name="Nature">
        <title>Analysis of the mouse transcriptome based on functional annotation of 60,770 full-length cDNAs.</title>
        <authorList>
            <consortium name="The FANTOM Consortium and the RIKEN Genome Exploration Research Group Phase I and II Team"/>
        </authorList>
    </citation>
    <scope>NUCLEOTIDE SEQUENCE</scope>
    <source>
        <strain evidence="1">C57BL/6J</strain>
        <tissue evidence="1">Ovary</tissue>
    </source>
</reference>
<reference evidence="1" key="2">
    <citation type="journal article" date="2000" name="Genome Res.">
        <title>Normalization and subtraction of cap-trapper-selected cDNAs to prepare full-length cDNA libraries for rapid discovery of new genes.</title>
        <authorList>
            <person name="Carninci P."/>
            <person name="Shibata Y."/>
            <person name="Hayatsu N."/>
            <person name="Sugahara Y."/>
            <person name="Shibata K."/>
            <person name="Itoh M."/>
            <person name="Konno H."/>
            <person name="Okazaki Y."/>
            <person name="Muramatsu M."/>
            <person name="Hayashizaki Y."/>
        </authorList>
    </citation>
    <scope>NUCLEOTIDE SEQUENCE</scope>
    <source>
        <strain evidence="1">C57BL/6J</strain>
        <tissue evidence="1">Ovary</tissue>
    </source>
</reference>
<sequence length="129" mass="14199">MHAANATQYEECWVCFSPQPPFYEGVATFGSIIAINDSSRLGWHPENHDGLTLSQVSSLGLCLLGPSMLPPQALLEVCNQTFMVNATSRYLGAPNGTYLACSTGLTTYVVTQTFLDDRDYCVWFSFSQN</sequence>
<reference evidence="1" key="4">
    <citation type="journal article" date="2001" name="Nature">
        <title>Functional annotation of a full-length mouse cDNA collection.</title>
        <authorList>
            <consortium name="The RIKEN Genome Exploration Research Group Phase II Team and the FANTOM Consortium"/>
        </authorList>
    </citation>
    <scope>NUCLEOTIDE SEQUENCE</scope>
    <source>
        <strain evidence="1">C57BL/6J</strain>
        <tissue evidence="1">Ovary</tissue>
    </source>
</reference>
<accession>Q8BW33</accession>
<dbReference type="Pfam" id="PF00429">
    <property type="entry name" value="TLV_coat"/>
    <property type="match status" value="1"/>
</dbReference>
<reference evidence="1" key="7">
    <citation type="journal article" date="2005" name="Science">
        <title>The Transcriptional Landscape of the Mammalian Genome.</title>
        <authorList>
            <consortium name="The FANTOM Consortium"/>
            <consortium name="Riken Genome Exploration Research Group and Genome Science Group (Genome Network Project Core Group)"/>
        </authorList>
    </citation>
    <scope>NUCLEOTIDE SEQUENCE</scope>
    <source>
        <strain evidence="1">C57BL/6J</strain>
        <tissue evidence="1">Ovary</tissue>
    </source>
</reference>
<evidence type="ECO:0000313" key="1">
    <source>
        <dbReference type="EMBL" id="BAC35786.1"/>
    </source>
</evidence>
<dbReference type="OrthoDB" id="9634693at2759"/>
<reference evidence="1" key="1">
    <citation type="journal article" date="1999" name="Methods Enzymol.">
        <title>High-efficiency full-length cDNA cloning.</title>
        <authorList>
            <person name="Carninci P."/>
            <person name="Hayashizaki Y."/>
        </authorList>
    </citation>
    <scope>NUCLEOTIDE SEQUENCE</scope>
    <source>
        <strain evidence="1">C57BL/6J</strain>
        <tissue evidence="1">Ovary</tissue>
    </source>
</reference>
<dbReference type="InterPro" id="IPR018154">
    <property type="entry name" value="TLV/ENV_coat_polyprotein"/>
</dbReference>
<name>Q8BW33_MOUSE</name>
<organism evidence="1">
    <name type="scientific">Mus musculus</name>
    <name type="common">Mouse</name>
    <dbReference type="NCBI Taxonomy" id="10090"/>
    <lineage>
        <taxon>Eukaryota</taxon>
        <taxon>Metazoa</taxon>
        <taxon>Chordata</taxon>
        <taxon>Craniata</taxon>
        <taxon>Vertebrata</taxon>
        <taxon>Euteleostomi</taxon>
        <taxon>Mammalia</taxon>
        <taxon>Eutheria</taxon>
        <taxon>Euarchontoglires</taxon>
        <taxon>Glires</taxon>
        <taxon>Rodentia</taxon>
        <taxon>Myomorpha</taxon>
        <taxon>Muroidea</taxon>
        <taxon>Muridae</taxon>
        <taxon>Murinae</taxon>
        <taxon>Mus</taxon>
        <taxon>Mus</taxon>
    </lineage>
</organism>
<protein>
    <submittedName>
        <fullName evidence="1">Uncharacterized protein</fullName>
    </submittedName>
</protein>
<dbReference type="AlphaFoldDB" id="Q8BW33"/>
<dbReference type="AGR" id="MGI:3642536"/>